<dbReference type="Gene3D" id="3.20.20.140">
    <property type="entry name" value="Metal-dependent hydrolases"/>
    <property type="match status" value="1"/>
</dbReference>
<evidence type="ECO:0000259" key="2">
    <source>
        <dbReference type="Pfam" id="PF04909"/>
    </source>
</evidence>
<dbReference type="GeneID" id="14925076"/>
<proteinExistence type="inferred from homology"/>
<dbReference type="EMBL" id="KB007838">
    <property type="protein sequence ID" value="ELR24074.1"/>
    <property type="molecule type" value="Genomic_DNA"/>
</dbReference>
<dbReference type="PANTHER" id="PTHR43569:SF2">
    <property type="entry name" value="AMIDOHYDROLASE-RELATED DOMAIN-CONTAINING PROTEIN"/>
    <property type="match status" value="1"/>
</dbReference>
<dbReference type="InterPro" id="IPR006680">
    <property type="entry name" value="Amidohydro-rel"/>
</dbReference>
<accession>L8HEZ2</accession>
<dbReference type="OMA" id="PVEETRW"/>
<dbReference type="OrthoDB" id="2135488at2759"/>
<gene>
    <name evidence="3" type="ORF">ACA1_019220</name>
</gene>
<evidence type="ECO:0000313" key="4">
    <source>
        <dbReference type="Proteomes" id="UP000011083"/>
    </source>
</evidence>
<dbReference type="KEGG" id="acan:ACA1_019220"/>
<dbReference type="RefSeq" id="XP_004353602.1">
    <property type="nucleotide sequence ID" value="XM_004353550.1"/>
</dbReference>
<comment type="similarity">
    <text evidence="1">Belongs to the metallo-dependent hydrolases superfamily.</text>
</comment>
<reference evidence="3 4" key="1">
    <citation type="journal article" date="2013" name="Genome Biol.">
        <title>Genome of Acanthamoeba castellanii highlights extensive lateral gene transfer and early evolution of tyrosine kinase signaling.</title>
        <authorList>
            <person name="Clarke M."/>
            <person name="Lohan A.J."/>
            <person name="Liu B."/>
            <person name="Lagkouvardos I."/>
            <person name="Roy S."/>
            <person name="Zafar N."/>
            <person name="Bertelli C."/>
            <person name="Schilde C."/>
            <person name="Kianianmomeni A."/>
            <person name="Burglin T.R."/>
            <person name="Frech C."/>
            <person name="Turcotte B."/>
            <person name="Kopec K.O."/>
            <person name="Synnott J.M."/>
            <person name="Choo C."/>
            <person name="Paponov I."/>
            <person name="Finkler A."/>
            <person name="Soon Heng Tan C."/>
            <person name="Hutchins A.P."/>
            <person name="Weinmeier T."/>
            <person name="Rattei T."/>
            <person name="Chu J.S."/>
            <person name="Gimenez G."/>
            <person name="Irimia M."/>
            <person name="Rigden D.J."/>
            <person name="Fitzpatrick D.A."/>
            <person name="Lorenzo-Morales J."/>
            <person name="Bateman A."/>
            <person name="Chiu C.H."/>
            <person name="Tang P."/>
            <person name="Hegemann P."/>
            <person name="Fromm H."/>
            <person name="Raoult D."/>
            <person name="Greub G."/>
            <person name="Miranda-Saavedra D."/>
            <person name="Chen N."/>
            <person name="Nash P."/>
            <person name="Ginger M.L."/>
            <person name="Horn M."/>
            <person name="Schaap P."/>
            <person name="Caler L."/>
            <person name="Loftus B."/>
        </authorList>
    </citation>
    <scope>NUCLEOTIDE SEQUENCE [LARGE SCALE GENOMIC DNA]</scope>
    <source>
        <strain evidence="3 4">Neff</strain>
    </source>
</reference>
<keyword evidence="3" id="KW-0378">Hydrolase</keyword>
<dbReference type="SUPFAM" id="SSF51556">
    <property type="entry name" value="Metallo-dependent hydrolases"/>
    <property type="match status" value="1"/>
</dbReference>
<evidence type="ECO:0000313" key="3">
    <source>
        <dbReference type="EMBL" id="ELR24074.1"/>
    </source>
</evidence>
<dbReference type="InterPro" id="IPR032466">
    <property type="entry name" value="Metal_Hydrolase"/>
</dbReference>
<dbReference type="Proteomes" id="UP000011083">
    <property type="component" value="Unassembled WGS sequence"/>
</dbReference>
<dbReference type="Pfam" id="PF04909">
    <property type="entry name" value="Amidohydro_2"/>
    <property type="match status" value="1"/>
</dbReference>
<sequence>MGAQQVKLLRSLDNAEDRTILAGEFARHAPEGTLQLRAFLSFTALVDHLIAKHAEDGVEGDDATALLSLLHDSSATPGKTFPTYVEEHYVRDIEAAAPQALRFAGAVFVEALSDEPAKEAAWVQSLADQQAPGHQWLKAMVAYAYLPDHDIDAQLATLARFPLVKGIRQIINHHPENPGLTWPKVHSGDYLTTDEKFRHGYSLLQKYGLSFDLQVNPHQLKDAAAFVAQFPEIPVCLNHLGCLPLKEGTPEQHDALIATWREGMQALARLPHVYVKLSQLWFSKDGWEKKGSAEELLLKSLVKETLDLFTSERCMYASNFPVDKLSLTTADMYHRYLAWNEEWGLDAKARDDLLYATAAKFYRFNNTD</sequence>
<keyword evidence="4" id="KW-1185">Reference proteome</keyword>
<feature type="domain" description="Amidohydrolase-related" evidence="2">
    <location>
        <begin position="90"/>
        <end position="364"/>
    </location>
</feature>
<dbReference type="PANTHER" id="PTHR43569">
    <property type="entry name" value="AMIDOHYDROLASE"/>
    <property type="match status" value="1"/>
</dbReference>
<protein>
    <submittedName>
        <fullName evidence="3">Amidohydrolase family protein</fullName>
    </submittedName>
</protein>
<dbReference type="AlphaFoldDB" id="L8HEZ2"/>
<evidence type="ECO:0000256" key="1">
    <source>
        <dbReference type="ARBA" id="ARBA00038310"/>
    </source>
</evidence>
<dbReference type="InterPro" id="IPR052350">
    <property type="entry name" value="Metallo-dep_Lactonases"/>
</dbReference>
<organism evidence="3 4">
    <name type="scientific">Acanthamoeba castellanii (strain ATCC 30010 / Neff)</name>
    <dbReference type="NCBI Taxonomy" id="1257118"/>
    <lineage>
        <taxon>Eukaryota</taxon>
        <taxon>Amoebozoa</taxon>
        <taxon>Discosea</taxon>
        <taxon>Longamoebia</taxon>
        <taxon>Centramoebida</taxon>
        <taxon>Acanthamoebidae</taxon>
        <taxon>Acanthamoeba</taxon>
    </lineage>
</organism>
<name>L8HEZ2_ACACF</name>
<dbReference type="VEuPathDB" id="AmoebaDB:ACA1_019220"/>
<dbReference type="GO" id="GO:0016787">
    <property type="term" value="F:hydrolase activity"/>
    <property type="evidence" value="ECO:0007669"/>
    <property type="project" value="UniProtKB-KW"/>
</dbReference>